<accession>A0A7J6GIA3</accession>
<dbReference type="Proteomes" id="UP000583929">
    <property type="component" value="Unassembled WGS sequence"/>
</dbReference>
<dbReference type="EMBL" id="JAATIQ010000105">
    <property type="protein sequence ID" value="KAF4382020.1"/>
    <property type="molecule type" value="Genomic_DNA"/>
</dbReference>
<dbReference type="AlphaFoldDB" id="A0A7J6GIA3"/>
<name>A0A7J6GIA3_CANSA</name>
<comment type="caution">
    <text evidence="2">The sequence shown here is derived from an EMBL/GenBank/DDBJ whole genome shotgun (WGS) entry which is preliminary data.</text>
</comment>
<feature type="region of interest" description="Disordered" evidence="1">
    <location>
        <begin position="468"/>
        <end position="496"/>
    </location>
</feature>
<evidence type="ECO:0000313" key="5">
    <source>
        <dbReference type="Proteomes" id="UP000583929"/>
    </source>
</evidence>
<feature type="compositionally biased region" description="Basic and acidic residues" evidence="1">
    <location>
        <begin position="475"/>
        <end position="487"/>
    </location>
</feature>
<sequence length="931" mass="106543">MHTRGVHGPSGHGSHQNPTGFGKKHGHHPTGFGWKNLSAPSMDQNIQKYWSFRTKYKVFMLTLSNDGGSVRICERTRLFGYEVAVTIDAVVWILDTLEELFQKTGTHRISLKRSFRNSTISCFMECFANIKGSFLKISVLRNNKLKMIIVPEEENEKGWSELRECLNGIVKRKRTRLFDPSCQTKELQKTGGSTNLRSWANVVKQGARPVRNDQHNKVKAQGPAATRDRGKIEWKDLYPEVNLGFKPKNLYPVKRFTQPQFYEYMRSKALPRDWNLAIILTRNNTHADWCTIFYNLSRELGRKLMVSQLFDDRCIIWCKDEKDREELIMINSMNVPGAQSLVTFSAWTLENQKDYVKVECRGSWIGVQGLPLNLWNMKTFKKIGERCGGLLDVDKVTAEASLLSHMRLQLMGDEFGFIPETITLSHGNLRFELKFFKLNDLSYRFHGSFNTCWYQDFDHGKVFGEGETNEELEKEDAGKHGAEEVYSRESSTMGESLSAPEKMEVAGKQQPVMEVVQSKTLLPKKSLLSFDEGAAAEIECSHISSNSREGMAPYSGVREMGKVVSLHTVFNRLLRSLRVPRVCRNPNLNVLVSSNDSCQLGKKCLFKMGMGELGRFFRAPIKVGWHNSGPVKLSPTYDGVSGWEVNPGGGPINHKQWRVSAYFQKGLFNISLDQNFSLQDFLIKRARNSVITDFSGLSRELNVVVKKLSPDQLLQNFFHGSLRSINPKGRENFKKAIIHLWEDFALHKRKATESVLHYKGEMEPKEGRRPEVKRVYCRKRKSISRDCVSQFYEENSAFDFEEADVDPKGFEFLELSSDDEDSEGEAEVVTQEEWEETDDIICNIHELWRVENEESPRQGLGEMMLDGVSDVKNDELEMVKLDEANENLNDAFSWSNIVESVAEMGLEITLENEEGDEKIEEKTRIFTKECA</sequence>
<evidence type="ECO:0000256" key="1">
    <source>
        <dbReference type="SAM" id="MobiDB-lite"/>
    </source>
</evidence>
<dbReference type="PANTHER" id="PTHR34427">
    <property type="entry name" value="DUF4283 DOMAIN PROTEIN"/>
    <property type="match status" value="1"/>
</dbReference>
<evidence type="ECO:0008006" key="6">
    <source>
        <dbReference type="Google" id="ProtNLM"/>
    </source>
</evidence>
<evidence type="ECO:0000313" key="4">
    <source>
        <dbReference type="Proteomes" id="UP000525078"/>
    </source>
</evidence>
<keyword evidence="5" id="KW-1185">Reference proteome</keyword>
<protein>
    <recommendedName>
        <fullName evidence="6">DUF4283 domain-containing protein</fullName>
    </recommendedName>
</protein>
<feature type="region of interest" description="Disordered" evidence="1">
    <location>
        <begin position="1"/>
        <end position="27"/>
    </location>
</feature>
<dbReference type="EMBL" id="JAATIP010000052">
    <property type="protein sequence ID" value="KAF4383626.1"/>
    <property type="molecule type" value="Genomic_DNA"/>
</dbReference>
<organism evidence="2 5">
    <name type="scientific">Cannabis sativa</name>
    <name type="common">Hemp</name>
    <name type="synonym">Marijuana</name>
    <dbReference type="NCBI Taxonomy" id="3483"/>
    <lineage>
        <taxon>Eukaryota</taxon>
        <taxon>Viridiplantae</taxon>
        <taxon>Streptophyta</taxon>
        <taxon>Embryophyta</taxon>
        <taxon>Tracheophyta</taxon>
        <taxon>Spermatophyta</taxon>
        <taxon>Magnoliopsida</taxon>
        <taxon>eudicotyledons</taxon>
        <taxon>Gunneridae</taxon>
        <taxon>Pentapetalae</taxon>
        <taxon>rosids</taxon>
        <taxon>fabids</taxon>
        <taxon>Rosales</taxon>
        <taxon>Cannabaceae</taxon>
        <taxon>Cannabis</taxon>
    </lineage>
</organism>
<dbReference type="PANTHER" id="PTHR34427:SF5">
    <property type="entry name" value="DUF4283 DOMAIN-CONTAINING PROTEIN"/>
    <property type="match status" value="1"/>
</dbReference>
<dbReference type="Proteomes" id="UP000525078">
    <property type="component" value="Unassembled WGS sequence"/>
</dbReference>
<proteinExistence type="predicted"/>
<gene>
    <name evidence="3" type="ORF">F8388_014126</name>
    <name evidence="2" type="ORF">G4B88_006652</name>
</gene>
<reference evidence="4 5" key="1">
    <citation type="journal article" date="2020" name="bioRxiv">
        <title>Sequence and annotation of 42 cannabis genomes reveals extensive copy number variation in cannabinoid synthesis and pathogen resistance genes.</title>
        <authorList>
            <person name="Mckernan K.J."/>
            <person name="Helbert Y."/>
            <person name="Kane L.T."/>
            <person name="Ebling H."/>
            <person name="Zhang L."/>
            <person name="Liu B."/>
            <person name="Eaton Z."/>
            <person name="Mclaughlin S."/>
            <person name="Kingan S."/>
            <person name="Baybayan P."/>
            <person name="Concepcion G."/>
            <person name="Jordan M."/>
            <person name="Riva A."/>
            <person name="Barbazuk W."/>
            <person name="Harkins T."/>
        </authorList>
    </citation>
    <scope>NUCLEOTIDE SEQUENCE [LARGE SCALE GENOMIC DNA]</scope>
    <source>
        <strain evidence="4 5">cv. Jamaican Lion 4</strain>
        <strain evidence="2">Father</strain>
        <strain evidence="3">Mother</strain>
        <tissue evidence="2">Leaf</tissue>
    </source>
</reference>
<evidence type="ECO:0000313" key="2">
    <source>
        <dbReference type="EMBL" id="KAF4382020.1"/>
    </source>
</evidence>
<evidence type="ECO:0000313" key="3">
    <source>
        <dbReference type="EMBL" id="KAF4383626.1"/>
    </source>
</evidence>